<sequence>MSRATPTKTAPNGQSDNSNAPELKDLLGPLNKTLGTLDKSFEAINKQSEKLSSVGPNINDAEKSLNELTEKVKKQEKKQEVQVQKVKSMIQVDLMDKMGTEMQAFIEEEIKKQIALQVREQVRDQLKEHIPLSLEERVHGSHEQVVRVRHALQNSEARRHNASLETDNLYDELKVVLKPDGTKSTKWPIDLQTMFSYTTAMLRDLMRDYELSDYGSREKNLNRFMSHIGIRFQLVQLPEEGQ</sequence>
<evidence type="ECO:0000313" key="3">
    <source>
        <dbReference type="EMBL" id="KAK7691726.1"/>
    </source>
</evidence>
<comment type="caution">
    <text evidence="3">The sequence shown here is derived from an EMBL/GenBank/DDBJ whole genome shotgun (WGS) entry which is preliminary data.</text>
</comment>
<gene>
    <name evidence="3" type="ORF">QCA50_005126</name>
</gene>
<protein>
    <submittedName>
        <fullName evidence="3">Uncharacterized protein</fullName>
    </submittedName>
</protein>
<dbReference type="Proteomes" id="UP001385951">
    <property type="component" value="Unassembled WGS sequence"/>
</dbReference>
<dbReference type="AlphaFoldDB" id="A0AAW0GQB5"/>
<organism evidence="3 4">
    <name type="scientific">Cerrena zonata</name>
    <dbReference type="NCBI Taxonomy" id="2478898"/>
    <lineage>
        <taxon>Eukaryota</taxon>
        <taxon>Fungi</taxon>
        <taxon>Dikarya</taxon>
        <taxon>Basidiomycota</taxon>
        <taxon>Agaricomycotina</taxon>
        <taxon>Agaricomycetes</taxon>
        <taxon>Polyporales</taxon>
        <taxon>Cerrenaceae</taxon>
        <taxon>Cerrena</taxon>
    </lineage>
</organism>
<feature type="compositionally biased region" description="Polar residues" evidence="2">
    <location>
        <begin position="1"/>
        <end position="20"/>
    </location>
</feature>
<keyword evidence="4" id="KW-1185">Reference proteome</keyword>
<evidence type="ECO:0000256" key="2">
    <source>
        <dbReference type="SAM" id="MobiDB-lite"/>
    </source>
</evidence>
<proteinExistence type="predicted"/>
<feature type="region of interest" description="Disordered" evidence="2">
    <location>
        <begin position="1"/>
        <end position="29"/>
    </location>
</feature>
<feature type="coiled-coil region" evidence="1">
    <location>
        <begin position="58"/>
        <end position="85"/>
    </location>
</feature>
<dbReference type="EMBL" id="JASBNA010000005">
    <property type="protein sequence ID" value="KAK7691726.1"/>
    <property type="molecule type" value="Genomic_DNA"/>
</dbReference>
<accession>A0AAW0GQB5</accession>
<evidence type="ECO:0000256" key="1">
    <source>
        <dbReference type="SAM" id="Coils"/>
    </source>
</evidence>
<reference evidence="3 4" key="1">
    <citation type="submission" date="2022-09" db="EMBL/GenBank/DDBJ databases">
        <authorList>
            <person name="Palmer J.M."/>
        </authorList>
    </citation>
    <scope>NUCLEOTIDE SEQUENCE [LARGE SCALE GENOMIC DNA]</scope>
    <source>
        <strain evidence="3 4">DSM 7382</strain>
    </source>
</reference>
<evidence type="ECO:0000313" key="4">
    <source>
        <dbReference type="Proteomes" id="UP001385951"/>
    </source>
</evidence>
<name>A0AAW0GQB5_9APHY</name>
<keyword evidence="1" id="KW-0175">Coiled coil</keyword>